<dbReference type="Proteomes" id="UP000199072">
    <property type="component" value="Unassembled WGS sequence"/>
</dbReference>
<dbReference type="EMBL" id="FNAI01000008">
    <property type="protein sequence ID" value="SDE67540.1"/>
    <property type="molecule type" value="Genomic_DNA"/>
</dbReference>
<keyword evidence="4" id="KW-0804">Transcription</keyword>
<dbReference type="Pfam" id="PF08281">
    <property type="entry name" value="Sigma70_r4_2"/>
    <property type="match status" value="1"/>
</dbReference>
<evidence type="ECO:0000259" key="6">
    <source>
        <dbReference type="Pfam" id="PF08281"/>
    </source>
</evidence>
<gene>
    <name evidence="7" type="ORF">SAMN05216464_108173</name>
</gene>
<dbReference type="RefSeq" id="WP_091151080.1">
    <property type="nucleotide sequence ID" value="NZ_FNAI01000008.1"/>
</dbReference>
<dbReference type="Pfam" id="PF04542">
    <property type="entry name" value="Sigma70_r2"/>
    <property type="match status" value="1"/>
</dbReference>
<dbReference type="SUPFAM" id="SSF88946">
    <property type="entry name" value="Sigma2 domain of RNA polymerase sigma factors"/>
    <property type="match status" value="1"/>
</dbReference>
<dbReference type="NCBIfam" id="TIGR02937">
    <property type="entry name" value="sigma70-ECF"/>
    <property type="match status" value="1"/>
</dbReference>
<dbReference type="InterPro" id="IPR013249">
    <property type="entry name" value="RNA_pol_sigma70_r4_t2"/>
</dbReference>
<dbReference type="InterPro" id="IPR014284">
    <property type="entry name" value="RNA_pol_sigma-70_dom"/>
</dbReference>
<sequence length="193" mass="22821">MELSDLELILLWQRGENKAFEVIYKRYATRLLGIAMQKTGDRELSEEIIQDVFMCMYKQKNTVSQLSSVMAYLYVLLKNRILDAYRHQLVQRKYEDHLAYTATEVDYSTISTIETRDLEKQLCIEIEKLPPQCRTVFKLSRQQYLPNKEIAALLKISENTVEQHMRKALRLLRGSLLDYEKSLAILLFLHLRK</sequence>
<evidence type="ECO:0000256" key="1">
    <source>
        <dbReference type="ARBA" id="ARBA00010641"/>
    </source>
</evidence>
<comment type="similarity">
    <text evidence="1">Belongs to the sigma-70 factor family. ECF subfamily.</text>
</comment>
<evidence type="ECO:0000256" key="3">
    <source>
        <dbReference type="ARBA" id="ARBA00023082"/>
    </source>
</evidence>
<evidence type="ECO:0000256" key="2">
    <source>
        <dbReference type="ARBA" id="ARBA00023015"/>
    </source>
</evidence>
<dbReference type="OrthoDB" id="1100095at2"/>
<dbReference type="PANTHER" id="PTHR43133:SF46">
    <property type="entry name" value="RNA POLYMERASE SIGMA-70 FACTOR ECF SUBFAMILY"/>
    <property type="match status" value="1"/>
</dbReference>
<keyword evidence="3" id="KW-0731">Sigma factor</keyword>
<dbReference type="NCBIfam" id="TIGR02985">
    <property type="entry name" value="Sig70_bacteroi1"/>
    <property type="match status" value="1"/>
</dbReference>
<dbReference type="Gene3D" id="1.10.10.10">
    <property type="entry name" value="Winged helix-like DNA-binding domain superfamily/Winged helix DNA-binding domain"/>
    <property type="match status" value="1"/>
</dbReference>
<dbReference type="InterPro" id="IPR007627">
    <property type="entry name" value="RNA_pol_sigma70_r2"/>
</dbReference>
<dbReference type="AlphaFoldDB" id="A0A1G7EV33"/>
<dbReference type="SUPFAM" id="SSF88659">
    <property type="entry name" value="Sigma3 and sigma4 domains of RNA polymerase sigma factors"/>
    <property type="match status" value="1"/>
</dbReference>
<dbReference type="InterPro" id="IPR013324">
    <property type="entry name" value="RNA_pol_sigma_r3/r4-like"/>
</dbReference>
<feature type="domain" description="RNA polymerase sigma factor 70 region 4 type 2" evidence="6">
    <location>
        <begin position="126"/>
        <end position="172"/>
    </location>
</feature>
<dbReference type="GO" id="GO:0006352">
    <property type="term" value="P:DNA-templated transcription initiation"/>
    <property type="evidence" value="ECO:0007669"/>
    <property type="project" value="InterPro"/>
</dbReference>
<evidence type="ECO:0000259" key="5">
    <source>
        <dbReference type="Pfam" id="PF04542"/>
    </source>
</evidence>
<reference evidence="7 8" key="1">
    <citation type="submission" date="2016-10" db="EMBL/GenBank/DDBJ databases">
        <authorList>
            <person name="de Groot N.N."/>
        </authorList>
    </citation>
    <scope>NUCLEOTIDE SEQUENCE [LARGE SCALE GENOMIC DNA]</scope>
    <source>
        <strain evidence="7 8">47C3B</strain>
    </source>
</reference>
<dbReference type="InterPro" id="IPR013325">
    <property type="entry name" value="RNA_pol_sigma_r2"/>
</dbReference>
<name>A0A1G7EV33_9SPHI</name>
<evidence type="ECO:0000313" key="8">
    <source>
        <dbReference type="Proteomes" id="UP000199072"/>
    </source>
</evidence>
<evidence type="ECO:0000256" key="4">
    <source>
        <dbReference type="ARBA" id="ARBA00023163"/>
    </source>
</evidence>
<dbReference type="GO" id="GO:0003677">
    <property type="term" value="F:DNA binding"/>
    <property type="evidence" value="ECO:0007669"/>
    <property type="project" value="InterPro"/>
</dbReference>
<dbReference type="InterPro" id="IPR036388">
    <property type="entry name" value="WH-like_DNA-bd_sf"/>
</dbReference>
<dbReference type="InterPro" id="IPR039425">
    <property type="entry name" value="RNA_pol_sigma-70-like"/>
</dbReference>
<dbReference type="Gene3D" id="1.10.1740.10">
    <property type="match status" value="1"/>
</dbReference>
<accession>A0A1G7EV33</accession>
<proteinExistence type="inferred from homology"/>
<keyword evidence="8" id="KW-1185">Reference proteome</keyword>
<dbReference type="PANTHER" id="PTHR43133">
    <property type="entry name" value="RNA POLYMERASE ECF-TYPE SIGMA FACTO"/>
    <property type="match status" value="1"/>
</dbReference>
<dbReference type="GO" id="GO:0016987">
    <property type="term" value="F:sigma factor activity"/>
    <property type="evidence" value="ECO:0007669"/>
    <property type="project" value="UniProtKB-KW"/>
</dbReference>
<protein>
    <submittedName>
        <fullName evidence="7">RNA polymerase sigma-70 factor, ECF subfamily</fullName>
    </submittedName>
</protein>
<organism evidence="7 8">
    <name type="scientific">Mucilaginibacter pineti</name>
    <dbReference type="NCBI Taxonomy" id="1391627"/>
    <lineage>
        <taxon>Bacteria</taxon>
        <taxon>Pseudomonadati</taxon>
        <taxon>Bacteroidota</taxon>
        <taxon>Sphingobacteriia</taxon>
        <taxon>Sphingobacteriales</taxon>
        <taxon>Sphingobacteriaceae</taxon>
        <taxon>Mucilaginibacter</taxon>
    </lineage>
</organism>
<evidence type="ECO:0000313" key="7">
    <source>
        <dbReference type="EMBL" id="SDE67540.1"/>
    </source>
</evidence>
<keyword evidence="2" id="KW-0805">Transcription regulation</keyword>
<dbReference type="STRING" id="1391627.SAMN05216464_108173"/>
<dbReference type="InterPro" id="IPR014327">
    <property type="entry name" value="RNA_pol_sigma70_bacteroid"/>
</dbReference>
<feature type="domain" description="RNA polymerase sigma-70 region 2" evidence="5">
    <location>
        <begin position="23"/>
        <end position="88"/>
    </location>
</feature>